<dbReference type="AlphaFoldDB" id="A0A7Y9IZV1"/>
<dbReference type="EMBL" id="JACBYR010000003">
    <property type="protein sequence ID" value="NYE86001.1"/>
    <property type="molecule type" value="Genomic_DNA"/>
</dbReference>
<comment type="caution">
    <text evidence="1">The sequence shown here is derived from an EMBL/GenBank/DDBJ whole genome shotgun (WGS) entry which is preliminary data.</text>
</comment>
<organism evidence="1 2">
    <name type="scientific">Pigmentiphaga litoralis</name>
    <dbReference type="NCBI Taxonomy" id="516702"/>
    <lineage>
        <taxon>Bacteria</taxon>
        <taxon>Pseudomonadati</taxon>
        <taxon>Pseudomonadota</taxon>
        <taxon>Betaproteobacteria</taxon>
        <taxon>Burkholderiales</taxon>
        <taxon>Alcaligenaceae</taxon>
        <taxon>Pigmentiphaga</taxon>
    </lineage>
</organism>
<keyword evidence="2" id="KW-1185">Reference proteome</keyword>
<gene>
    <name evidence="1" type="ORF">FHW18_005320</name>
</gene>
<proteinExistence type="predicted"/>
<sequence>MRKQSECYTYLVIHVAAGVRCEFYFKLRGET</sequence>
<evidence type="ECO:0000313" key="2">
    <source>
        <dbReference type="Proteomes" id="UP000542125"/>
    </source>
</evidence>
<name>A0A7Y9IZV1_9BURK</name>
<dbReference type="Proteomes" id="UP000542125">
    <property type="component" value="Unassembled WGS sequence"/>
</dbReference>
<evidence type="ECO:0000313" key="1">
    <source>
        <dbReference type="EMBL" id="NYE86001.1"/>
    </source>
</evidence>
<accession>A0A7Y9IZV1</accession>
<protein>
    <submittedName>
        <fullName evidence="1">Uncharacterized protein</fullName>
    </submittedName>
</protein>
<reference evidence="1 2" key="1">
    <citation type="submission" date="2020-07" db="EMBL/GenBank/DDBJ databases">
        <title>Genomic Encyclopedia of Type Strains, Phase IV (KMG-V): Genome sequencing to study the core and pangenomes of soil and plant-associated prokaryotes.</title>
        <authorList>
            <person name="Whitman W."/>
        </authorList>
    </citation>
    <scope>NUCLEOTIDE SEQUENCE [LARGE SCALE GENOMIC DNA]</scope>
    <source>
        <strain evidence="1 2">SAS40</strain>
    </source>
</reference>